<organism evidence="4">
    <name type="scientific">Prevotella sp. GTC17253</name>
    <dbReference type="NCBI Taxonomy" id="3236793"/>
    <lineage>
        <taxon>Bacteria</taxon>
        <taxon>Pseudomonadati</taxon>
        <taxon>Bacteroidota</taxon>
        <taxon>Bacteroidia</taxon>
        <taxon>Bacteroidales</taxon>
        <taxon>Prevotellaceae</taxon>
        <taxon>Prevotella</taxon>
    </lineage>
</organism>
<evidence type="ECO:0000256" key="2">
    <source>
        <dbReference type="SAM" id="MobiDB-lite"/>
    </source>
</evidence>
<feature type="region of interest" description="Disordered" evidence="2">
    <location>
        <begin position="51"/>
        <end position="74"/>
    </location>
</feature>
<dbReference type="InterPro" id="IPR027823">
    <property type="entry name" value="DUF4468"/>
</dbReference>
<dbReference type="AlphaFoldDB" id="A0AB33ISV3"/>
<proteinExistence type="predicted"/>
<feature type="compositionally biased region" description="Low complexity" evidence="2">
    <location>
        <begin position="56"/>
        <end position="72"/>
    </location>
</feature>
<reference evidence="4" key="1">
    <citation type="submission" date="2024-07" db="EMBL/GenBank/DDBJ databases">
        <title>Complete genome sequence of Prevotella sp. YM-2024 GTC17253.</title>
        <authorList>
            <person name="Hayashi M."/>
            <person name="Muto Y."/>
            <person name="Tanaka K."/>
            <person name="Niwa H."/>
        </authorList>
    </citation>
    <scope>NUCLEOTIDE SEQUENCE</scope>
    <source>
        <strain evidence="4">GTC17253</strain>
    </source>
</reference>
<protein>
    <recommendedName>
        <fullName evidence="3">DUF4468 domain-containing protein</fullName>
    </recommendedName>
</protein>
<keyword evidence="1" id="KW-0175">Coiled coil</keyword>
<gene>
    <name evidence="4" type="ORF">GTC17253_11310</name>
</gene>
<evidence type="ECO:0000259" key="3">
    <source>
        <dbReference type="Pfam" id="PF14730"/>
    </source>
</evidence>
<evidence type="ECO:0000256" key="1">
    <source>
        <dbReference type="SAM" id="Coils"/>
    </source>
</evidence>
<accession>A0AB33ISV3</accession>
<dbReference type="Pfam" id="PF14730">
    <property type="entry name" value="DUF4468"/>
    <property type="match status" value="1"/>
</dbReference>
<sequence>MLCLSLGIQAQTVVENAKQQLEQAKEAQKIAKQAIKEAKKAAKLQKKLAKIKGESATPTPAQTIPATPLTPAKKTVVPATKIENTATKTTNDGTMKKSTGDVKKGWIVPKAPVKAAEKKKEAAATGQQALAQDYLAGAVPEVEGKVVFETEIEANGKTAQEIYQLLYAKIQELMTQDGQMDSRMALVNEEENVIAGKFKEWMVFNSSFLSIDRTEFNYLLLVKCDEGRAHITMERLSYAYETDRPTGFKSSAEDLITDKKCLNKAGTKLVKLTGKFRRGTIDRKNEIFAALAEALR</sequence>
<dbReference type="EMBL" id="AP035785">
    <property type="protein sequence ID" value="BFO71165.1"/>
    <property type="molecule type" value="Genomic_DNA"/>
</dbReference>
<dbReference type="Gene3D" id="3.30.530.80">
    <property type="match status" value="1"/>
</dbReference>
<evidence type="ECO:0000313" key="4">
    <source>
        <dbReference type="EMBL" id="BFO71165.1"/>
    </source>
</evidence>
<feature type="coiled-coil region" evidence="1">
    <location>
        <begin position="7"/>
        <end position="44"/>
    </location>
</feature>
<dbReference type="CDD" id="cd12190">
    <property type="entry name" value="Bacova_04320_like"/>
    <property type="match status" value="1"/>
</dbReference>
<feature type="domain" description="DUF4468" evidence="3">
    <location>
        <begin position="148"/>
        <end position="238"/>
    </location>
</feature>
<name>A0AB33ISV3_9BACT</name>